<feature type="modified residue" description="N6-carboxylysine" evidence="5">
    <location>
        <position position="150"/>
    </location>
</feature>
<dbReference type="Pfam" id="PF01979">
    <property type="entry name" value="Amidohydro_1"/>
    <property type="match status" value="1"/>
</dbReference>
<accession>A0A6L9L5K1</accession>
<keyword evidence="3" id="KW-0479">Metal-binding</keyword>
<dbReference type="PANTHER" id="PTHR11647">
    <property type="entry name" value="HYDRANTOINASE/DIHYDROPYRIMIDINASE FAMILY MEMBER"/>
    <property type="match status" value="1"/>
</dbReference>
<dbReference type="GO" id="GO:0005829">
    <property type="term" value="C:cytosol"/>
    <property type="evidence" value="ECO:0007669"/>
    <property type="project" value="TreeGrafter"/>
</dbReference>
<keyword evidence="4 7" id="KW-0378">Hydrolase</keyword>
<dbReference type="SUPFAM" id="SSF51556">
    <property type="entry name" value="Metallo-dependent hydrolases"/>
    <property type="match status" value="1"/>
</dbReference>
<reference evidence="7 8" key="1">
    <citation type="submission" date="2020-02" db="EMBL/GenBank/DDBJ databases">
        <title>Draft genome sequence of two Spirosoma agri KCTC 52727 and Spirosoma terrae KCTC 52035.</title>
        <authorList>
            <person name="Rojas J."/>
            <person name="Ambika Manirajan B."/>
            <person name="Suarez C."/>
            <person name="Ratering S."/>
            <person name="Schnell S."/>
        </authorList>
    </citation>
    <scope>NUCLEOTIDE SEQUENCE [LARGE SCALE GENOMIC DNA]</scope>
    <source>
        <strain evidence="7 8">KCTC 52035</strain>
    </source>
</reference>
<dbReference type="AlphaFoldDB" id="A0A6L9L5K1"/>
<dbReference type="InterPro" id="IPR011778">
    <property type="entry name" value="Hydantoinase/dihydroPyrase"/>
</dbReference>
<dbReference type="RefSeq" id="WP_163945070.1">
    <property type="nucleotide sequence ID" value="NZ_JAAFZH010000002.1"/>
</dbReference>
<evidence type="ECO:0000256" key="1">
    <source>
        <dbReference type="ARBA" id="ARBA00001947"/>
    </source>
</evidence>
<organism evidence="7 8">
    <name type="scientific">Spirosoma terrae</name>
    <dbReference type="NCBI Taxonomy" id="1968276"/>
    <lineage>
        <taxon>Bacteria</taxon>
        <taxon>Pseudomonadati</taxon>
        <taxon>Bacteroidota</taxon>
        <taxon>Cytophagia</taxon>
        <taxon>Cytophagales</taxon>
        <taxon>Cytophagaceae</taxon>
        <taxon>Spirosoma</taxon>
    </lineage>
</organism>
<dbReference type="FunFam" id="3.20.20.140:FF:000076">
    <property type="entry name" value="Dihydropyrimidinase like 2"/>
    <property type="match status" value="1"/>
</dbReference>
<dbReference type="NCBIfam" id="TIGR02033">
    <property type="entry name" value="D-hydantoinase"/>
    <property type="match status" value="1"/>
</dbReference>
<dbReference type="InterPro" id="IPR006680">
    <property type="entry name" value="Amidohydro-rel"/>
</dbReference>
<name>A0A6L9L5K1_9BACT</name>
<dbReference type="InterPro" id="IPR032466">
    <property type="entry name" value="Metal_Hydrolase"/>
</dbReference>
<evidence type="ECO:0000313" key="8">
    <source>
        <dbReference type="Proteomes" id="UP000474175"/>
    </source>
</evidence>
<keyword evidence="8" id="KW-1185">Reference proteome</keyword>
<dbReference type="InterPro" id="IPR050378">
    <property type="entry name" value="Metallo-dep_Hydrolases_sf"/>
</dbReference>
<evidence type="ECO:0000259" key="6">
    <source>
        <dbReference type="Pfam" id="PF01979"/>
    </source>
</evidence>
<dbReference type="PANTHER" id="PTHR11647:SF1">
    <property type="entry name" value="COLLAPSIN RESPONSE MEDIATOR PROTEIN"/>
    <property type="match status" value="1"/>
</dbReference>
<dbReference type="CDD" id="cd01314">
    <property type="entry name" value="D-HYD"/>
    <property type="match status" value="1"/>
</dbReference>
<comment type="cofactor">
    <cofactor evidence="1">
        <name>Zn(2+)</name>
        <dbReference type="ChEBI" id="CHEBI:29105"/>
    </cofactor>
</comment>
<dbReference type="GO" id="GO:0046872">
    <property type="term" value="F:metal ion binding"/>
    <property type="evidence" value="ECO:0007669"/>
    <property type="project" value="UniProtKB-KW"/>
</dbReference>
<evidence type="ECO:0000256" key="4">
    <source>
        <dbReference type="ARBA" id="ARBA00022801"/>
    </source>
</evidence>
<evidence type="ECO:0000256" key="3">
    <source>
        <dbReference type="ARBA" id="ARBA00022723"/>
    </source>
</evidence>
<dbReference type="Gene3D" id="2.30.40.10">
    <property type="entry name" value="Urease, subunit C, domain 1"/>
    <property type="match status" value="1"/>
</dbReference>
<sequence length="460" mass="50687">MSTLIKNGRVITAADDYVADIFIEGETVSAIGKNLPIQADTVIDASGKLVFPGGIDPHVHLDMPFMGTFSSDTHETGTRAALFGGTTTVIDFVLQKQGHSLKEALAEWNSRAQGTAVGDYSFHMAVTDFNDDSKAEIKDMVENEGITSFKTFMAYKGALMINDSQMVGLMQEVKKQGGMVTVHATNGDMIDYLVARHRSEGNVSPLYHYLSQPEVTEAEASGRFSDMANYTGCPGYIVHMTCEGALNAIRNATRRNQKVFAETCIQYLVLDASLYEQDFEGAKWVMSPPLREKKDQEALWAGINQGLVQIVATDHCPFMWEQKLMGKNDFSKIPNGHPAIENRIELLFSEGVQKGKITLNKFVEVACTNPAKIFGMFPRKGTIAVGSDADIVIFDPEEKHTLSAKTHHMNVDYSGYEGWELTGKVKTVLLRGQVAIDNNKCLIDKGYGQFIKRSKVSAII</sequence>
<gene>
    <name evidence="7" type="primary">hydA</name>
    <name evidence="7" type="ORF">GK108_07335</name>
</gene>
<comment type="caution">
    <text evidence="7">The sequence shown here is derived from an EMBL/GenBank/DDBJ whole genome shotgun (WGS) entry which is preliminary data.</text>
</comment>
<evidence type="ECO:0000313" key="7">
    <source>
        <dbReference type="EMBL" id="NDU94682.1"/>
    </source>
</evidence>
<feature type="domain" description="Amidohydrolase-related" evidence="6">
    <location>
        <begin position="49"/>
        <end position="434"/>
    </location>
</feature>
<dbReference type="EMBL" id="JAAFZH010000002">
    <property type="protein sequence ID" value="NDU94682.1"/>
    <property type="molecule type" value="Genomic_DNA"/>
</dbReference>
<dbReference type="InterPro" id="IPR011059">
    <property type="entry name" value="Metal-dep_hydrolase_composite"/>
</dbReference>
<protein>
    <submittedName>
        <fullName evidence="7">Dihydropyrimidinase</fullName>
        <ecNumber evidence="7">3.5.2.2</ecNumber>
    </submittedName>
</protein>
<proteinExistence type="inferred from homology"/>
<dbReference type="SUPFAM" id="SSF51338">
    <property type="entry name" value="Composite domain of metallo-dependent hydrolases"/>
    <property type="match status" value="2"/>
</dbReference>
<comment type="similarity">
    <text evidence="2">Belongs to the metallo-dependent hydrolases superfamily. Hydantoinase/dihydropyrimidinase family.</text>
</comment>
<evidence type="ECO:0000256" key="5">
    <source>
        <dbReference type="PIRSR" id="PIRSR611778-50"/>
    </source>
</evidence>
<comment type="PTM">
    <text evidence="5">Carbamylation allows a single lysine to coordinate two divalent metal cations.</text>
</comment>
<dbReference type="EC" id="3.5.2.2" evidence="7"/>
<dbReference type="GO" id="GO:0004157">
    <property type="term" value="F:dihydropyrimidinase activity"/>
    <property type="evidence" value="ECO:0007669"/>
    <property type="project" value="UniProtKB-EC"/>
</dbReference>
<evidence type="ECO:0000256" key="2">
    <source>
        <dbReference type="ARBA" id="ARBA00008829"/>
    </source>
</evidence>
<dbReference type="Gene3D" id="3.20.20.140">
    <property type="entry name" value="Metal-dependent hydrolases"/>
    <property type="match status" value="1"/>
</dbReference>
<dbReference type="Proteomes" id="UP000474175">
    <property type="component" value="Unassembled WGS sequence"/>
</dbReference>